<evidence type="ECO:0000256" key="4">
    <source>
        <dbReference type="ARBA" id="ARBA00022729"/>
    </source>
</evidence>
<evidence type="ECO:0000259" key="6">
    <source>
        <dbReference type="SMART" id="SM00062"/>
    </source>
</evidence>
<evidence type="ECO:0000256" key="1">
    <source>
        <dbReference type="ARBA" id="ARBA00004418"/>
    </source>
</evidence>
<evidence type="ECO:0000256" key="3">
    <source>
        <dbReference type="ARBA" id="ARBA00022448"/>
    </source>
</evidence>
<feature type="signal peptide" evidence="5">
    <location>
        <begin position="1"/>
        <end position="27"/>
    </location>
</feature>
<dbReference type="InterPro" id="IPR010067">
    <property type="entry name" value="ABC_SsuA_sub-bd"/>
</dbReference>
<feature type="chain" id="PRO_5047102379" evidence="5">
    <location>
        <begin position="28"/>
        <end position="318"/>
    </location>
</feature>
<keyword evidence="4 5" id="KW-0732">Signal</keyword>
<accession>A0ABU6K2Y0</accession>
<comment type="subcellular location">
    <subcellularLocation>
        <location evidence="1">Periplasm</location>
    </subcellularLocation>
</comment>
<comment type="caution">
    <text evidence="7">The sequence shown here is derived from an EMBL/GenBank/DDBJ whole genome shotgun (WGS) entry which is preliminary data.</text>
</comment>
<evidence type="ECO:0000256" key="2">
    <source>
        <dbReference type="ARBA" id="ARBA00010742"/>
    </source>
</evidence>
<dbReference type="InterPro" id="IPR001638">
    <property type="entry name" value="Solute-binding_3/MltF_N"/>
</dbReference>
<dbReference type="RefSeq" id="WP_327599143.1">
    <property type="nucleotide sequence ID" value="NZ_JAYXHS010000002.1"/>
</dbReference>
<name>A0ABU6K2Y0_9RHOO</name>
<proteinExistence type="inferred from homology"/>
<dbReference type="EMBL" id="JAYXHS010000002">
    <property type="protein sequence ID" value="MEC5386168.1"/>
    <property type="molecule type" value="Genomic_DNA"/>
</dbReference>
<keyword evidence="8" id="KW-1185">Reference proteome</keyword>
<evidence type="ECO:0000313" key="7">
    <source>
        <dbReference type="EMBL" id="MEC5386168.1"/>
    </source>
</evidence>
<reference evidence="7 8" key="1">
    <citation type="submission" date="2024-01" db="EMBL/GenBank/DDBJ databases">
        <title>Uliginosibacterium soil sp. nov.</title>
        <authorList>
            <person name="Lv Y."/>
        </authorList>
    </citation>
    <scope>NUCLEOTIDE SEQUENCE [LARGE SCALE GENOMIC DNA]</scope>
    <source>
        <strain evidence="7 8">H3</strain>
    </source>
</reference>
<keyword evidence="3" id="KW-0813">Transport</keyword>
<feature type="domain" description="Solute-binding protein family 3/N-terminal" evidence="6">
    <location>
        <begin position="31"/>
        <end position="249"/>
    </location>
</feature>
<organism evidence="7 8">
    <name type="scientific">Uliginosibacterium silvisoli</name>
    <dbReference type="NCBI Taxonomy" id="3114758"/>
    <lineage>
        <taxon>Bacteria</taxon>
        <taxon>Pseudomonadati</taxon>
        <taxon>Pseudomonadota</taxon>
        <taxon>Betaproteobacteria</taxon>
        <taxon>Rhodocyclales</taxon>
        <taxon>Zoogloeaceae</taxon>
        <taxon>Uliginosibacterium</taxon>
    </lineage>
</organism>
<dbReference type="SMART" id="SM00062">
    <property type="entry name" value="PBPb"/>
    <property type="match status" value="1"/>
</dbReference>
<gene>
    <name evidence="7" type="ORF">VVD49_10550</name>
</gene>
<dbReference type="Pfam" id="PF09084">
    <property type="entry name" value="NMT1"/>
    <property type="match status" value="1"/>
</dbReference>
<protein>
    <submittedName>
        <fullName evidence="7">Aliphatic sulfonate ABC transporter substrate-binding protein</fullName>
    </submittedName>
</protein>
<evidence type="ECO:0000256" key="5">
    <source>
        <dbReference type="SAM" id="SignalP"/>
    </source>
</evidence>
<dbReference type="Proteomes" id="UP001331561">
    <property type="component" value="Unassembled WGS sequence"/>
</dbReference>
<dbReference type="PANTHER" id="PTHR30024:SF42">
    <property type="entry name" value="ALIPHATIC SULFONATES-BINDING PROTEIN-RELATED"/>
    <property type="match status" value="1"/>
</dbReference>
<dbReference type="SUPFAM" id="SSF53850">
    <property type="entry name" value="Periplasmic binding protein-like II"/>
    <property type="match status" value="1"/>
</dbReference>
<dbReference type="NCBIfam" id="TIGR01728">
    <property type="entry name" value="SsuA_fam"/>
    <property type="match status" value="1"/>
</dbReference>
<sequence>MNRKNSLGRLVASVLTLAALLAPSAQAADETVRIGYQKSSTLTLIAKTRGTLEKALAPLGVKIQWAEFTSGTPLLEAVNVGSIDVSADVADTVPVFAQAAGAQLTYLALETPSPEAQAIVVAKNSPITKLTDLKGKRIAVTKGAGVHLLITKALAGVGLSLKDVDLAYLQPPDARAAFERGSVDAWALWDPFFAELQKSSEVRVIADGKGITPYQRFYLAATSYANKRPDVLQAFFNDIAQTGKWAKQNPKAAADLIAPLIGTDSPTVERAIGRRSLDVRLVKNDVFEEQQKIADTFLSLGVLPSPVVTKNALLWAPK</sequence>
<comment type="similarity">
    <text evidence="2">Belongs to the bacterial solute-binding protein SsuA/TauA family.</text>
</comment>
<dbReference type="Gene3D" id="3.40.190.10">
    <property type="entry name" value="Periplasmic binding protein-like II"/>
    <property type="match status" value="2"/>
</dbReference>
<evidence type="ECO:0000313" key="8">
    <source>
        <dbReference type="Proteomes" id="UP001331561"/>
    </source>
</evidence>
<dbReference type="PANTHER" id="PTHR30024">
    <property type="entry name" value="ALIPHATIC SULFONATES-BINDING PROTEIN-RELATED"/>
    <property type="match status" value="1"/>
</dbReference>
<dbReference type="InterPro" id="IPR015168">
    <property type="entry name" value="SsuA/THI5"/>
</dbReference>